<gene>
    <name evidence="6" type="ORF">FLL45_21345</name>
</gene>
<dbReference type="Gene3D" id="1.10.10.10">
    <property type="entry name" value="Winged helix-like DNA-binding domain superfamily/Winged helix DNA-binding domain"/>
    <property type="match status" value="1"/>
</dbReference>
<dbReference type="InterPro" id="IPR058163">
    <property type="entry name" value="LysR-type_TF_proteobact-type"/>
</dbReference>
<reference evidence="6 7" key="1">
    <citation type="submission" date="2019-06" db="EMBL/GenBank/DDBJ databases">
        <title>Draft genome of Aliikangiella marina GYP-15.</title>
        <authorList>
            <person name="Wang G."/>
        </authorList>
    </citation>
    <scope>NUCLEOTIDE SEQUENCE [LARGE SCALE GENOMIC DNA]</scope>
    <source>
        <strain evidence="6 7">GYP-15</strain>
    </source>
</reference>
<sequence>MNDPVLNEIRGMTIFVRVVDAGSFSEAARRLGASRAVVSYQIKKFETQLGVRLINRSTRRLSLTAAGKEFYDNCRRIVTEAEQAHLKLKNLQQAAVGRVALTCPVNLGLQWVVPVINEFRKQYPKIALDIQFSESITNLIDERIDLAIRAGPLPDSELQAVKLASMKRYLCASPTYIEQQGFPRTIEDLNGHQWIIYRRQSAKVVLRKGNTMYSIEMNGDISTNNAAARLQFALAGHGLALLPHYDVKSHLESGKLIELLPEYSFASLELFAVFPQGATDAKATRLLLEFFKSRPPVNFRSRN</sequence>
<proteinExistence type="inferred from homology"/>
<evidence type="ECO:0000256" key="3">
    <source>
        <dbReference type="ARBA" id="ARBA00023125"/>
    </source>
</evidence>
<dbReference type="OrthoDB" id="9815676at2"/>
<keyword evidence="2" id="KW-0805">Transcription regulation</keyword>
<dbReference type="SUPFAM" id="SSF53850">
    <property type="entry name" value="Periplasmic binding protein-like II"/>
    <property type="match status" value="1"/>
</dbReference>
<evidence type="ECO:0000313" key="7">
    <source>
        <dbReference type="Proteomes" id="UP000317839"/>
    </source>
</evidence>
<dbReference type="Pfam" id="PF00126">
    <property type="entry name" value="HTH_1"/>
    <property type="match status" value="1"/>
</dbReference>
<keyword evidence="7" id="KW-1185">Reference proteome</keyword>
<keyword evidence="3" id="KW-0238">DNA-binding</keyword>
<dbReference type="PANTHER" id="PTHR30537">
    <property type="entry name" value="HTH-TYPE TRANSCRIPTIONAL REGULATOR"/>
    <property type="match status" value="1"/>
</dbReference>
<dbReference type="Gene3D" id="3.40.190.290">
    <property type="match status" value="1"/>
</dbReference>
<evidence type="ECO:0000256" key="2">
    <source>
        <dbReference type="ARBA" id="ARBA00023015"/>
    </source>
</evidence>
<dbReference type="InterPro" id="IPR036388">
    <property type="entry name" value="WH-like_DNA-bd_sf"/>
</dbReference>
<dbReference type="Pfam" id="PF03466">
    <property type="entry name" value="LysR_substrate"/>
    <property type="match status" value="1"/>
</dbReference>
<evidence type="ECO:0000256" key="1">
    <source>
        <dbReference type="ARBA" id="ARBA00009437"/>
    </source>
</evidence>
<dbReference type="SUPFAM" id="SSF46785">
    <property type="entry name" value="Winged helix' DNA-binding domain"/>
    <property type="match status" value="1"/>
</dbReference>
<evidence type="ECO:0000256" key="4">
    <source>
        <dbReference type="ARBA" id="ARBA00023163"/>
    </source>
</evidence>
<evidence type="ECO:0000259" key="5">
    <source>
        <dbReference type="PROSITE" id="PS50931"/>
    </source>
</evidence>
<dbReference type="PANTHER" id="PTHR30537:SF5">
    <property type="entry name" value="HTH-TYPE TRANSCRIPTIONAL ACTIVATOR TTDR-RELATED"/>
    <property type="match status" value="1"/>
</dbReference>
<dbReference type="AlphaFoldDB" id="A0A545T0Y3"/>
<dbReference type="FunFam" id="1.10.10.10:FF:000001">
    <property type="entry name" value="LysR family transcriptional regulator"/>
    <property type="match status" value="1"/>
</dbReference>
<dbReference type="InterPro" id="IPR036390">
    <property type="entry name" value="WH_DNA-bd_sf"/>
</dbReference>
<dbReference type="CDD" id="cd08422">
    <property type="entry name" value="PBP2_CrgA_like"/>
    <property type="match status" value="1"/>
</dbReference>
<name>A0A545T0Y3_9GAMM</name>
<dbReference type="EMBL" id="VIKR01000007">
    <property type="protein sequence ID" value="TQV70876.1"/>
    <property type="molecule type" value="Genomic_DNA"/>
</dbReference>
<comment type="caution">
    <text evidence="6">The sequence shown here is derived from an EMBL/GenBank/DDBJ whole genome shotgun (WGS) entry which is preliminary data.</text>
</comment>
<protein>
    <submittedName>
        <fullName evidence="6">LysR family transcriptional regulator</fullName>
    </submittedName>
</protein>
<dbReference type="PROSITE" id="PS50931">
    <property type="entry name" value="HTH_LYSR"/>
    <property type="match status" value="1"/>
</dbReference>
<accession>A0A545T0Y3</accession>
<organism evidence="6 7">
    <name type="scientific">Aliikangiella marina</name>
    <dbReference type="NCBI Taxonomy" id="1712262"/>
    <lineage>
        <taxon>Bacteria</taxon>
        <taxon>Pseudomonadati</taxon>
        <taxon>Pseudomonadota</taxon>
        <taxon>Gammaproteobacteria</taxon>
        <taxon>Oceanospirillales</taxon>
        <taxon>Pleioneaceae</taxon>
        <taxon>Aliikangiella</taxon>
    </lineage>
</organism>
<dbReference type="InterPro" id="IPR000847">
    <property type="entry name" value="LysR_HTH_N"/>
</dbReference>
<feature type="domain" description="HTH lysR-type" evidence="5">
    <location>
        <begin position="7"/>
        <end position="64"/>
    </location>
</feature>
<dbReference type="GO" id="GO:0043565">
    <property type="term" value="F:sequence-specific DNA binding"/>
    <property type="evidence" value="ECO:0007669"/>
    <property type="project" value="TreeGrafter"/>
</dbReference>
<dbReference type="InterPro" id="IPR005119">
    <property type="entry name" value="LysR_subst-bd"/>
</dbReference>
<dbReference type="Proteomes" id="UP000317839">
    <property type="component" value="Unassembled WGS sequence"/>
</dbReference>
<keyword evidence="4" id="KW-0804">Transcription</keyword>
<dbReference type="GO" id="GO:0006351">
    <property type="term" value="P:DNA-templated transcription"/>
    <property type="evidence" value="ECO:0007669"/>
    <property type="project" value="TreeGrafter"/>
</dbReference>
<dbReference type="GO" id="GO:0003700">
    <property type="term" value="F:DNA-binding transcription factor activity"/>
    <property type="evidence" value="ECO:0007669"/>
    <property type="project" value="InterPro"/>
</dbReference>
<comment type="similarity">
    <text evidence="1">Belongs to the LysR transcriptional regulatory family.</text>
</comment>
<dbReference type="RefSeq" id="WP_142944094.1">
    <property type="nucleotide sequence ID" value="NZ_VIKR01000007.1"/>
</dbReference>
<evidence type="ECO:0000313" key="6">
    <source>
        <dbReference type="EMBL" id="TQV70876.1"/>
    </source>
</evidence>